<organism evidence="2 3">
    <name type="scientific">Hymenoscyphus albidus</name>
    <dbReference type="NCBI Taxonomy" id="595503"/>
    <lineage>
        <taxon>Eukaryota</taxon>
        <taxon>Fungi</taxon>
        <taxon>Dikarya</taxon>
        <taxon>Ascomycota</taxon>
        <taxon>Pezizomycotina</taxon>
        <taxon>Leotiomycetes</taxon>
        <taxon>Helotiales</taxon>
        <taxon>Helotiaceae</taxon>
        <taxon>Hymenoscyphus</taxon>
    </lineage>
</organism>
<reference evidence="2" key="1">
    <citation type="submission" date="2021-07" db="EMBL/GenBank/DDBJ databases">
        <authorList>
            <person name="Durling M."/>
        </authorList>
    </citation>
    <scope>NUCLEOTIDE SEQUENCE</scope>
</reference>
<evidence type="ECO:0000313" key="2">
    <source>
        <dbReference type="EMBL" id="CAG8980955.1"/>
    </source>
</evidence>
<evidence type="ECO:0000256" key="1">
    <source>
        <dbReference type="SAM" id="MobiDB-lite"/>
    </source>
</evidence>
<dbReference type="AlphaFoldDB" id="A0A9N9Q5W2"/>
<accession>A0A9N9Q5W2</accession>
<protein>
    <submittedName>
        <fullName evidence="2">Uncharacterized protein</fullName>
    </submittedName>
</protein>
<proteinExistence type="predicted"/>
<comment type="caution">
    <text evidence="2">The sequence shown here is derived from an EMBL/GenBank/DDBJ whole genome shotgun (WGS) entry which is preliminary data.</text>
</comment>
<dbReference type="Gene3D" id="6.10.250.2200">
    <property type="match status" value="1"/>
</dbReference>
<feature type="region of interest" description="Disordered" evidence="1">
    <location>
        <begin position="65"/>
        <end position="90"/>
    </location>
</feature>
<gene>
    <name evidence="2" type="ORF">HYALB_00003814</name>
</gene>
<keyword evidence="3" id="KW-1185">Reference proteome</keyword>
<dbReference type="EMBL" id="CAJVRM010000429">
    <property type="protein sequence ID" value="CAG8980955.1"/>
    <property type="molecule type" value="Genomic_DNA"/>
</dbReference>
<evidence type="ECO:0000313" key="3">
    <source>
        <dbReference type="Proteomes" id="UP000701801"/>
    </source>
</evidence>
<sequence length="90" mass="10652">MPTPRPLEIRAVRQRFDLVETEYRLVKVLYLTKKATYEKSKATYEKSKATYEKRKAEYETLLKMERHQASSSQERVRSALNASAERGRRV</sequence>
<dbReference type="Proteomes" id="UP000701801">
    <property type="component" value="Unassembled WGS sequence"/>
</dbReference>
<name>A0A9N9Q5W2_9HELO</name>